<sequence>MDISKHGNTKGIAYQELSVISFPDKLWSESFIMHAHRLFEECTELYWLLYQPEPEVMTVMPFSKYFSDNIPFFKASDSH</sequence>
<gene>
    <name evidence="1" type="ORF">DM860_004852</name>
</gene>
<proteinExistence type="predicted"/>
<protein>
    <submittedName>
        <fullName evidence="1">Uncharacterized protein</fullName>
    </submittedName>
</protein>
<name>A0A328DRG9_9ASTE</name>
<accession>A0A328DRG9</accession>
<reference evidence="1 2" key="1">
    <citation type="submission" date="2018-06" db="EMBL/GenBank/DDBJ databases">
        <title>The Genome of Cuscuta australis (Dodder) Provides Insight into the Evolution of Plant Parasitism.</title>
        <authorList>
            <person name="Liu H."/>
        </authorList>
    </citation>
    <scope>NUCLEOTIDE SEQUENCE [LARGE SCALE GENOMIC DNA]</scope>
    <source>
        <strain evidence="2">cv. Yunnan</strain>
        <tissue evidence="1">Vines</tissue>
    </source>
</reference>
<comment type="caution">
    <text evidence="1">The sequence shown here is derived from an EMBL/GenBank/DDBJ whole genome shotgun (WGS) entry which is preliminary data.</text>
</comment>
<dbReference type="EMBL" id="NQVE01000122">
    <property type="protein sequence ID" value="RAL46573.1"/>
    <property type="molecule type" value="Genomic_DNA"/>
</dbReference>
<dbReference type="Proteomes" id="UP000249390">
    <property type="component" value="Unassembled WGS sequence"/>
</dbReference>
<organism evidence="1 2">
    <name type="scientific">Cuscuta australis</name>
    <dbReference type="NCBI Taxonomy" id="267555"/>
    <lineage>
        <taxon>Eukaryota</taxon>
        <taxon>Viridiplantae</taxon>
        <taxon>Streptophyta</taxon>
        <taxon>Embryophyta</taxon>
        <taxon>Tracheophyta</taxon>
        <taxon>Spermatophyta</taxon>
        <taxon>Magnoliopsida</taxon>
        <taxon>eudicotyledons</taxon>
        <taxon>Gunneridae</taxon>
        <taxon>Pentapetalae</taxon>
        <taxon>asterids</taxon>
        <taxon>lamiids</taxon>
        <taxon>Solanales</taxon>
        <taxon>Convolvulaceae</taxon>
        <taxon>Cuscuteae</taxon>
        <taxon>Cuscuta</taxon>
        <taxon>Cuscuta subgen. Grammica</taxon>
        <taxon>Cuscuta sect. Cleistogrammica</taxon>
    </lineage>
</organism>
<keyword evidence="2" id="KW-1185">Reference proteome</keyword>
<evidence type="ECO:0000313" key="2">
    <source>
        <dbReference type="Proteomes" id="UP000249390"/>
    </source>
</evidence>
<evidence type="ECO:0000313" key="1">
    <source>
        <dbReference type="EMBL" id="RAL46573.1"/>
    </source>
</evidence>
<dbReference type="AlphaFoldDB" id="A0A328DRG9"/>